<dbReference type="SMART" id="SM00220">
    <property type="entry name" value="S_TKc"/>
    <property type="match status" value="1"/>
</dbReference>
<dbReference type="PROSITE" id="PS50011">
    <property type="entry name" value="PROTEIN_KINASE_DOM"/>
    <property type="match status" value="1"/>
</dbReference>
<evidence type="ECO:0000259" key="2">
    <source>
        <dbReference type="PROSITE" id="PS50011"/>
    </source>
</evidence>
<keyword evidence="4" id="KW-1185">Reference proteome</keyword>
<evidence type="ECO:0000313" key="4">
    <source>
        <dbReference type="Proteomes" id="UP000265955"/>
    </source>
</evidence>
<dbReference type="OrthoDB" id="9801841at2"/>
<dbReference type="InterPro" id="IPR008271">
    <property type="entry name" value="Ser/Thr_kinase_AS"/>
</dbReference>
<evidence type="ECO:0000313" key="3">
    <source>
        <dbReference type="EMBL" id="RJF95695.1"/>
    </source>
</evidence>
<feature type="transmembrane region" description="Helical" evidence="1">
    <location>
        <begin position="12"/>
        <end position="36"/>
    </location>
</feature>
<dbReference type="InterPro" id="IPR053235">
    <property type="entry name" value="Ser_Thr_kinase"/>
</dbReference>
<proteinExistence type="predicted"/>
<dbReference type="Proteomes" id="UP000265955">
    <property type="component" value="Unassembled WGS sequence"/>
</dbReference>
<dbReference type="CDD" id="cd14014">
    <property type="entry name" value="STKc_PknB_like"/>
    <property type="match status" value="1"/>
</dbReference>
<organism evidence="3 4">
    <name type="scientific">Noviherbaspirillum saxi</name>
    <dbReference type="NCBI Taxonomy" id="2320863"/>
    <lineage>
        <taxon>Bacteria</taxon>
        <taxon>Pseudomonadati</taxon>
        <taxon>Pseudomonadota</taxon>
        <taxon>Betaproteobacteria</taxon>
        <taxon>Burkholderiales</taxon>
        <taxon>Oxalobacteraceae</taxon>
        <taxon>Noviherbaspirillum</taxon>
    </lineage>
</organism>
<dbReference type="PANTHER" id="PTHR24361">
    <property type="entry name" value="MITOGEN-ACTIVATED KINASE KINASE KINASE"/>
    <property type="match status" value="1"/>
</dbReference>
<dbReference type="GO" id="GO:0005737">
    <property type="term" value="C:cytoplasm"/>
    <property type="evidence" value="ECO:0007669"/>
    <property type="project" value="TreeGrafter"/>
</dbReference>
<dbReference type="Gene3D" id="3.30.200.20">
    <property type="entry name" value="Phosphorylase Kinase, domain 1"/>
    <property type="match status" value="1"/>
</dbReference>
<dbReference type="PANTHER" id="PTHR24361:SF678">
    <property type="entry name" value="SPORULATION-SPECIFIC PROTEIN 1"/>
    <property type="match status" value="1"/>
</dbReference>
<dbReference type="Pfam" id="PF00069">
    <property type="entry name" value="Pkinase"/>
    <property type="match status" value="1"/>
</dbReference>
<reference evidence="4" key="1">
    <citation type="submission" date="2018-09" db="EMBL/GenBank/DDBJ databases">
        <authorList>
            <person name="Zhu H."/>
        </authorList>
    </citation>
    <scope>NUCLEOTIDE SEQUENCE [LARGE SCALE GENOMIC DNA]</scope>
    <source>
        <strain evidence="4">K1R23-30</strain>
    </source>
</reference>
<comment type="caution">
    <text evidence="3">The sequence shown here is derived from an EMBL/GenBank/DDBJ whole genome shotgun (WGS) entry which is preliminary data.</text>
</comment>
<keyword evidence="1" id="KW-0472">Membrane</keyword>
<sequence length="365" mass="39802">MSELIKFLSTGSIIAIVISAAIVILTVIVTVIYVVAFAQGRSISFWPPSIGERPKALVNPLNGGEDMVSSDASTTEAFPSPVVGRGTILDGAAGKKYRVSSAFFGGTRATLYKAEDPGGHTVLAKVYWRGLTPNSPPWELFQQEQRSAEILTHRNIVQTLDRGLRIGYPFTILEYLQGGSLQDWLRTHNRLPGRDILSIASQIAEALDYAHSRGVIHLDVKPGNVLFESNPEGRVALSDFGIAKILGAVERVITVIPREFAGTPGYLAPELIVGMPPTPQADIYSFGIVLFEMISKVIPFDDTREILAVLEAKVNKDAPDIRSFRPDVPNEIAERLAQVLARDLSLRPATAHAVISGIEERIREL</sequence>
<name>A0A3A3FMI3_9BURK</name>
<keyword evidence="3" id="KW-0723">Serine/threonine-protein kinase</keyword>
<keyword evidence="1" id="KW-0812">Transmembrane</keyword>
<keyword evidence="1" id="KW-1133">Transmembrane helix</keyword>
<dbReference type="InterPro" id="IPR011009">
    <property type="entry name" value="Kinase-like_dom_sf"/>
</dbReference>
<keyword evidence="3" id="KW-0418">Kinase</keyword>
<dbReference type="GO" id="GO:0004674">
    <property type="term" value="F:protein serine/threonine kinase activity"/>
    <property type="evidence" value="ECO:0007669"/>
    <property type="project" value="UniProtKB-KW"/>
</dbReference>
<dbReference type="EMBL" id="QYUO01000002">
    <property type="protein sequence ID" value="RJF95695.1"/>
    <property type="molecule type" value="Genomic_DNA"/>
</dbReference>
<dbReference type="GO" id="GO:0005524">
    <property type="term" value="F:ATP binding"/>
    <property type="evidence" value="ECO:0007669"/>
    <property type="project" value="InterPro"/>
</dbReference>
<dbReference type="InterPro" id="IPR000719">
    <property type="entry name" value="Prot_kinase_dom"/>
</dbReference>
<gene>
    <name evidence="3" type="ORF">D3871_20155</name>
</gene>
<dbReference type="PROSITE" id="PS00108">
    <property type="entry name" value="PROTEIN_KINASE_ST"/>
    <property type="match status" value="1"/>
</dbReference>
<dbReference type="SUPFAM" id="SSF56112">
    <property type="entry name" value="Protein kinase-like (PK-like)"/>
    <property type="match status" value="1"/>
</dbReference>
<dbReference type="RefSeq" id="WP_119770842.1">
    <property type="nucleotide sequence ID" value="NZ_QYUO01000002.1"/>
</dbReference>
<evidence type="ECO:0000256" key="1">
    <source>
        <dbReference type="SAM" id="Phobius"/>
    </source>
</evidence>
<dbReference type="AlphaFoldDB" id="A0A3A3FMI3"/>
<protein>
    <submittedName>
        <fullName evidence="3">Serine/threonine protein kinase</fullName>
    </submittedName>
</protein>
<feature type="domain" description="Protein kinase" evidence="2">
    <location>
        <begin position="97"/>
        <end position="362"/>
    </location>
</feature>
<accession>A0A3A3FMI3</accession>
<keyword evidence="3" id="KW-0808">Transferase</keyword>
<dbReference type="Gene3D" id="1.10.510.10">
    <property type="entry name" value="Transferase(Phosphotransferase) domain 1"/>
    <property type="match status" value="1"/>
</dbReference>